<evidence type="ECO:0000313" key="2">
    <source>
        <dbReference type="EMBL" id="MBP1919159.1"/>
    </source>
</evidence>
<feature type="chain" id="PRO_5047290551" evidence="1">
    <location>
        <begin position="20"/>
        <end position="359"/>
    </location>
</feature>
<dbReference type="RefSeq" id="WP_209459361.1">
    <property type="nucleotide sequence ID" value="NZ_JAGGKC010000011.1"/>
</dbReference>
<reference evidence="2 3" key="1">
    <citation type="submission" date="2021-03" db="EMBL/GenBank/DDBJ databases">
        <title>Genomic Encyclopedia of Type Strains, Phase IV (KMG-IV): sequencing the most valuable type-strain genomes for metagenomic binning, comparative biology and taxonomic classification.</title>
        <authorList>
            <person name="Goeker M."/>
        </authorList>
    </citation>
    <scope>NUCLEOTIDE SEQUENCE [LARGE SCALE GENOMIC DNA]</scope>
    <source>
        <strain evidence="2 3">DSM 6139</strain>
    </source>
</reference>
<dbReference type="PROSITE" id="PS51257">
    <property type="entry name" value="PROKAR_LIPOPROTEIN"/>
    <property type="match status" value="1"/>
</dbReference>
<keyword evidence="2" id="KW-0449">Lipoprotein</keyword>
<proteinExistence type="predicted"/>
<organism evidence="2 3">
    <name type="scientific">Youngiibacter multivorans</name>
    <dbReference type="NCBI Taxonomy" id="937251"/>
    <lineage>
        <taxon>Bacteria</taxon>
        <taxon>Bacillati</taxon>
        <taxon>Bacillota</taxon>
        <taxon>Clostridia</taxon>
        <taxon>Eubacteriales</taxon>
        <taxon>Clostridiaceae</taxon>
        <taxon>Youngiibacter</taxon>
    </lineage>
</organism>
<dbReference type="Gene3D" id="3.90.1010.20">
    <property type="match status" value="2"/>
</dbReference>
<evidence type="ECO:0000313" key="3">
    <source>
        <dbReference type="Proteomes" id="UP001519271"/>
    </source>
</evidence>
<keyword evidence="1" id="KW-0732">Signal</keyword>
<dbReference type="EMBL" id="JAGGKC010000011">
    <property type="protein sequence ID" value="MBP1919159.1"/>
    <property type="molecule type" value="Genomic_DNA"/>
</dbReference>
<dbReference type="Proteomes" id="UP001519271">
    <property type="component" value="Unassembled WGS sequence"/>
</dbReference>
<accession>A0ABS4G3Q4</accession>
<protein>
    <submittedName>
        <fullName evidence="2">Small lipoprotein YifL</fullName>
    </submittedName>
</protein>
<comment type="caution">
    <text evidence="2">The sequence shown here is derived from an EMBL/GenBank/DDBJ whole genome shotgun (WGS) entry which is preliminary data.</text>
</comment>
<feature type="signal peptide" evidence="1">
    <location>
        <begin position="1"/>
        <end position="19"/>
    </location>
</feature>
<evidence type="ECO:0000256" key="1">
    <source>
        <dbReference type="SAM" id="SignalP"/>
    </source>
</evidence>
<keyword evidence="3" id="KW-1185">Reference proteome</keyword>
<sequence>MKKTISIVLSAVLALGVLAGCGAKTPTTPTTAPTAAPTAAPTTPAATGFAKIGLGIVTSIAKSKDVDPEKGATAQVDSVMVAAAFDKDGKVLSVIIDNAQTKVVYDKDMKLTSDVAAPIKTKLELGNDYGMKAATTIGKEWFEQAGALGEWMVGKTVAEVKALKVKVKDDNHKNVPDVPELTSLVTITVEDYIKGLEKAYANAQEVKAGAVKLGLGQGVSIAKSKGEDADKGATAQVDTTIVVTALDKDGKVAGTVIDVAQTKVAYDVDGKVTSDKTAVVKSKQELGTAYNMKAASKIGKEWFEQANALAAWTVGKSVADVTGMKLVEGKADAADLKTSVTVSVQGYLDAFKEAAEKAK</sequence>
<gene>
    <name evidence="2" type="ORF">J2Z34_001646</name>
</gene>
<name>A0ABS4G3Q4_9CLOT</name>